<dbReference type="AlphaFoldDB" id="D8UF83"/>
<dbReference type="OrthoDB" id="542329at2759"/>
<protein>
    <submittedName>
        <fullName evidence="1">Uncharacterized protein</fullName>
    </submittedName>
</protein>
<dbReference type="GO" id="GO:0006310">
    <property type="term" value="P:DNA recombination"/>
    <property type="evidence" value="ECO:0007669"/>
    <property type="project" value="InterPro"/>
</dbReference>
<dbReference type="InterPro" id="IPR013762">
    <property type="entry name" value="Integrase-like_cat_sf"/>
</dbReference>
<dbReference type="GO" id="GO:0015074">
    <property type="term" value="P:DNA integration"/>
    <property type="evidence" value="ECO:0007669"/>
    <property type="project" value="InterPro"/>
</dbReference>
<accession>D8UF83</accession>
<gene>
    <name evidence="1" type="ORF">VOLCADRAFT_98394</name>
</gene>
<evidence type="ECO:0000313" key="2">
    <source>
        <dbReference type="Proteomes" id="UP000001058"/>
    </source>
</evidence>
<dbReference type="EMBL" id="GL378392">
    <property type="protein sequence ID" value="EFJ41670.1"/>
    <property type="molecule type" value="Genomic_DNA"/>
</dbReference>
<reference evidence="1 2" key="1">
    <citation type="journal article" date="2010" name="Science">
        <title>Genomic analysis of organismal complexity in the multicellular green alga Volvox carteri.</title>
        <authorList>
            <person name="Prochnik S.E."/>
            <person name="Umen J."/>
            <person name="Nedelcu A.M."/>
            <person name="Hallmann A."/>
            <person name="Miller S.M."/>
            <person name="Nishii I."/>
            <person name="Ferris P."/>
            <person name="Kuo A."/>
            <person name="Mitros T."/>
            <person name="Fritz-Laylin L.K."/>
            <person name="Hellsten U."/>
            <person name="Chapman J."/>
            <person name="Simakov O."/>
            <person name="Rensing S.A."/>
            <person name="Terry A."/>
            <person name="Pangilinan J."/>
            <person name="Kapitonov V."/>
            <person name="Jurka J."/>
            <person name="Salamov A."/>
            <person name="Shapiro H."/>
            <person name="Schmutz J."/>
            <person name="Grimwood J."/>
            <person name="Lindquist E."/>
            <person name="Lucas S."/>
            <person name="Grigoriev I.V."/>
            <person name="Schmitt R."/>
            <person name="Kirk D."/>
            <person name="Rokhsar D.S."/>
        </authorList>
    </citation>
    <scope>NUCLEOTIDE SEQUENCE [LARGE SCALE GENOMIC DNA]</scope>
    <source>
        <strain evidence="2">f. Nagariensis / Eve</strain>
    </source>
</reference>
<sequence>MSSEEVLGHLYDCIQEARSAQLNIKHLSWKYAHCISVHPNGEQLQYKGMTAEAPVSSNAVDIWDIVYKKEGTEPFCLSQALGSVVKKQNFKDYLIQWAKEHVLWMCGSSYRSMDLDMKIVMRLMREKENMAKSADEVKRQEDLQSQQQAAAATALSPLISTGAVNVCVAASNQPHTAAMPAAVPTGAVATAAVNSSETLEGRDGGHGSKGKNLGTLCQSASLGTGGAAVAAADAGGVTEGEVFNPVDATPNLAARAGALLGPLGDDATANLQALHTQLAQEAPESLGCHCTLRRSLLPRIMRHIKVHSMHIGGNSTAADRGVPAELHKAHGHWHTDAMVEHYTRHDTAAKLEVSHRLGLAGVSVGRMVVGWWLVSRSRTAVVGWG</sequence>
<dbReference type="RefSeq" id="XP_002957326.1">
    <property type="nucleotide sequence ID" value="XM_002957280.1"/>
</dbReference>
<dbReference type="InParanoid" id="D8UF83"/>
<proteinExistence type="predicted"/>
<evidence type="ECO:0000313" key="1">
    <source>
        <dbReference type="EMBL" id="EFJ41670.1"/>
    </source>
</evidence>
<dbReference type="KEGG" id="vcn:VOLCADRAFT_98394"/>
<dbReference type="GeneID" id="9626744"/>
<dbReference type="GO" id="GO:0003677">
    <property type="term" value="F:DNA binding"/>
    <property type="evidence" value="ECO:0007669"/>
    <property type="project" value="InterPro"/>
</dbReference>
<name>D8UF83_VOLCA</name>
<dbReference type="Proteomes" id="UP000001058">
    <property type="component" value="Unassembled WGS sequence"/>
</dbReference>
<keyword evidence="2" id="KW-1185">Reference proteome</keyword>
<organism evidence="2">
    <name type="scientific">Volvox carteri f. nagariensis</name>
    <dbReference type="NCBI Taxonomy" id="3068"/>
    <lineage>
        <taxon>Eukaryota</taxon>
        <taxon>Viridiplantae</taxon>
        <taxon>Chlorophyta</taxon>
        <taxon>core chlorophytes</taxon>
        <taxon>Chlorophyceae</taxon>
        <taxon>CS clade</taxon>
        <taxon>Chlamydomonadales</taxon>
        <taxon>Volvocaceae</taxon>
        <taxon>Volvox</taxon>
    </lineage>
</organism>
<dbReference type="Gene3D" id="1.10.443.10">
    <property type="entry name" value="Intergrase catalytic core"/>
    <property type="match status" value="1"/>
</dbReference>